<dbReference type="EMBL" id="BGPR01000638">
    <property type="protein sequence ID" value="GBM29507.1"/>
    <property type="molecule type" value="Genomic_DNA"/>
</dbReference>
<feature type="chain" id="PRO_5021475640" evidence="2">
    <location>
        <begin position="23"/>
        <end position="696"/>
    </location>
</feature>
<organism evidence="3 4">
    <name type="scientific">Araneus ventricosus</name>
    <name type="common">Orbweaver spider</name>
    <name type="synonym">Epeira ventricosa</name>
    <dbReference type="NCBI Taxonomy" id="182803"/>
    <lineage>
        <taxon>Eukaryota</taxon>
        <taxon>Metazoa</taxon>
        <taxon>Ecdysozoa</taxon>
        <taxon>Arthropoda</taxon>
        <taxon>Chelicerata</taxon>
        <taxon>Arachnida</taxon>
        <taxon>Araneae</taxon>
        <taxon>Araneomorphae</taxon>
        <taxon>Entelegynae</taxon>
        <taxon>Araneoidea</taxon>
        <taxon>Araneidae</taxon>
        <taxon>Araneus</taxon>
    </lineage>
</organism>
<dbReference type="Proteomes" id="UP000499080">
    <property type="component" value="Unassembled WGS sequence"/>
</dbReference>
<feature type="signal peptide" evidence="2">
    <location>
        <begin position="1"/>
        <end position="22"/>
    </location>
</feature>
<name>A0A4Y2ELU8_ARAVE</name>
<evidence type="ECO:0000313" key="3">
    <source>
        <dbReference type="EMBL" id="GBM29507.1"/>
    </source>
</evidence>
<proteinExistence type="predicted"/>
<feature type="region of interest" description="Disordered" evidence="1">
    <location>
        <begin position="478"/>
        <end position="696"/>
    </location>
</feature>
<dbReference type="AlphaFoldDB" id="A0A4Y2ELU8"/>
<feature type="region of interest" description="Disordered" evidence="1">
    <location>
        <begin position="46"/>
        <end position="97"/>
    </location>
</feature>
<accession>A0A4Y2ELU8</accession>
<feature type="compositionally biased region" description="Polar residues" evidence="1">
    <location>
        <begin position="625"/>
        <end position="640"/>
    </location>
</feature>
<protein>
    <submittedName>
        <fullName evidence="3">Uncharacterized protein</fullName>
    </submittedName>
</protein>
<sequence length="696" mass="75302">MKLWQVCSAVFITGVLFSAVHSSPSVSRLSDGNGRHGYEYEVSHPAGSSRVHVNAGQSSNKQQYPHHLDTNYRNNRVRGYNYHPQHSYGPPRKSYYPEGYKKRPINYESSPYDSEEIYEPQPYYASPYDSTEKKIPIYRSEIGYSEPQISKINHPSYNAPVGQEHIDLQIGQEYVDPPISQDYVDSPYPPESDLLVAKEYPTILQEHIETPIVQEYVNPPVIKEYINPPIGQEYVEHPVVQEPIKPLITQELFTGDVKGYPPALHDRCRGPIARVINPPVVKGYPPATKTVVSGPVVQEHINPPAVKGYPPATKTVVSAPVVQEHINPPAVKGYPPSTKTVINAPVVQEHINPPTVKGYPSSIKTVVSAPVVQEHINPLAVKGYPPSPKTVVSTPIVQKHINPPVAKGYANSPISQDYIDSPYSNEHISPSSEILSAHVSEPAFDASKSGSGPPGPKYVLIPDGPPHIVDTHSTEIIHPPLPNNQGSAIPPPSPFVSHGPGPNPSHALPLPHTSNHAPYPPISSDAPGPVSPISHSTRLLVPEQGFPKYPETASSLSSPEANLHASSGLPPPSHAIRLGIPPITTSPGEHSPRLSQPQPLIGGPVPPPASHAFRLNLPSHPAPVGTNNHPFDSGVSSLSEENLHSPRASHAVRLSWPSASGEKQLSIPKVEYFPGPGIQGSSDTDTPLLALESKSE</sequence>
<keyword evidence="4" id="KW-1185">Reference proteome</keyword>
<reference evidence="3 4" key="1">
    <citation type="journal article" date="2019" name="Sci. Rep.">
        <title>Orb-weaving spider Araneus ventricosus genome elucidates the spidroin gene catalogue.</title>
        <authorList>
            <person name="Kono N."/>
            <person name="Nakamura H."/>
            <person name="Ohtoshi R."/>
            <person name="Moran D.A.P."/>
            <person name="Shinohara A."/>
            <person name="Yoshida Y."/>
            <person name="Fujiwara M."/>
            <person name="Mori M."/>
            <person name="Tomita M."/>
            <person name="Arakawa K."/>
        </authorList>
    </citation>
    <scope>NUCLEOTIDE SEQUENCE [LARGE SCALE GENOMIC DNA]</scope>
</reference>
<feature type="compositionally biased region" description="Low complexity" evidence="1">
    <location>
        <begin position="71"/>
        <end position="82"/>
    </location>
</feature>
<evidence type="ECO:0000256" key="2">
    <source>
        <dbReference type="SAM" id="SignalP"/>
    </source>
</evidence>
<evidence type="ECO:0000256" key="1">
    <source>
        <dbReference type="SAM" id="MobiDB-lite"/>
    </source>
</evidence>
<gene>
    <name evidence="3" type="ORF">AVEN_212237_1</name>
</gene>
<keyword evidence="2" id="KW-0732">Signal</keyword>
<dbReference type="OrthoDB" id="6425219at2759"/>
<comment type="caution">
    <text evidence="3">The sequence shown here is derived from an EMBL/GenBank/DDBJ whole genome shotgun (WGS) entry which is preliminary data.</text>
</comment>
<evidence type="ECO:0000313" key="4">
    <source>
        <dbReference type="Proteomes" id="UP000499080"/>
    </source>
</evidence>